<gene>
    <name evidence="2" type="ORF">H663_007675</name>
</gene>
<evidence type="ECO:0000259" key="1">
    <source>
        <dbReference type="Pfam" id="PF13521"/>
    </source>
</evidence>
<comment type="caution">
    <text evidence="2">The sequence shown here is derived from an EMBL/GenBank/DDBJ whole genome shotgun (WGS) entry which is preliminary data.</text>
</comment>
<dbReference type="PANTHER" id="PTHR37512:SF1">
    <property type="entry name" value="NADR_TTD14 AAA DOMAIN-CONTAINING PROTEIN"/>
    <property type="match status" value="1"/>
</dbReference>
<dbReference type="Gene3D" id="3.40.50.620">
    <property type="entry name" value="HUPs"/>
    <property type="match status" value="1"/>
</dbReference>
<dbReference type="SUPFAM" id="SSF52374">
    <property type="entry name" value="Nucleotidylyl transferase"/>
    <property type="match status" value="1"/>
</dbReference>
<dbReference type="PANTHER" id="PTHR37512">
    <property type="entry name" value="TRIFUNCTIONAL NAD BIOSYNTHESIS/REGULATOR PROTEIN NADR"/>
    <property type="match status" value="1"/>
</dbReference>
<accession>A0A2T7UFE2</accession>
<dbReference type="EMBL" id="LFYT02000006">
    <property type="protein sequence ID" value="PVE43420.1"/>
    <property type="molecule type" value="Genomic_DNA"/>
</dbReference>
<keyword evidence="3" id="KW-1185">Reference proteome</keyword>
<dbReference type="OrthoDB" id="9151999at2"/>
<evidence type="ECO:0000313" key="3">
    <source>
        <dbReference type="Proteomes" id="UP000037507"/>
    </source>
</evidence>
<dbReference type="Gene3D" id="3.40.50.300">
    <property type="entry name" value="P-loop containing nucleotide triphosphate hydrolases"/>
    <property type="match status" value="1"/>
</dbReference>
<sequence>MSRRDFQHGLVIGKFYPPHLGHEYLIRTAAVHSQTVTVVVMGASTEKLSIAQRVQWLRNAFWDHHNVRIVGEIDDVPVDYQDEGIWQAHVEIMRKGIRQAAERWNPQPPVDAVFTSEPYGDRLAKYFECPHVCLDKARSLYPTSGTAVRANVAGQWHMLSPAVQAGMALRVVVLGAESTGTTTLSRELTDALHQRGGIWSRTQWVAEYGREYSANLLALTRSNDLQATASDIAWESTDFVQVAQMQCRLENTAAARGGPVLICDTDAFATRIWHERYMSAGNAAVDEIAANMPPRALYILTSDLGVPFEDDGLRDGEHLRSWMTQRFRTALVAQTVPWIEVHGSPKSRCTDALHALDQLIAQQWAF</sequence>
<reference evidence="2" key="1">
    <citation type="submission" date="2017-04" db="EMBL/GenBank/DDBJ databases">
        <title>Unexpected and diverse lifestyles within the genus Limnohabitans.</title>
        <authorList>
            <person name="Kasalicky V."/>
            <person name="Mehrshad M."/>
            <person name="Andrei S.-A."/>
            <person name="Salcher M."/>
            <person name="Kratochvilova H."/>
            <person name="Simek K."/>
            <person name="Ghai R."/>
        </authorList>
    </citation>
    <scope>NUCLEOTIDE SEQUENCE [LARGE SCALE GENOMIC DNA]</scope>
    <source>
        <strain evidence="2">II-D5</strain>
    </source>
</reference>
<protein>
    <submittedName>
        <fullName evidence="2">Transcriptional regulator</fullName>
    </submittedName>
</protein>
<dbReference type="Pfam" id="PF13521">
    <property type="entry name" value="AAA_28"/>
    <property type="match status" value="1"/>
</dbReference>
<dbReference type="RefSeq" id="WP_053170774.1">
    <property type="nucleotide sequence ID" value="NZ_LFYT02000006.1"/>
</dbReference>
<proteinExistence type="predicted"/>
<dbReference type="InterPro" id="IPR014729">
    <property type="entry name" value="Rossmann-like_a/b/a_fold"/>
</dbReference>
<dbReference type="AlphaFoldDB" id="A0A2T7UFE2"/>
<name>A0A2T7UFE2_9BURK</name>
<dbReference type="InterPro" id="IPR052735">
    <property type="entry name" value="NAD_biosynth-regulator"/>
</dbReference>
<dbReference type="STRING" id="1293045.H663_05895"/>
<feature type="domain" description="NadR/Ttd14 AAA" evidence="1">
    <location>
        <begin position="170"/>
        <end position="348"/>
    </location>
</feature>
<evidence type="ECO:0000313" key="2">
    <source>
        <dbReference type="EMBL" id="PVE43420.1"/>
    </source>
</evidence>
<dbReference type="InterPro" id="IPR027417">
    <property type="entry name" value="P-loop_NTPase"/>
</dbReference>
<organism evidence="2 3">
    <name type="scientific">Limnohabitans planktonicus II-D5</name>
    <dbReference type="NCBI Taxonomy" id="1293045"/>
    <lineage>
        <taxon>Bacteria</taxon>
        <taxon>Pseudomonadati</taxon>
        <taxon>Pseudomonadota</taxon>
        <taxon>Betaproteobacteria</taxon>
        <taxon>Burkholderiales</taxon>
        <taxon>Comamonadaceae</taxon>
        <taxon>Limnohabitans</taxon>
    </lineage>
</organism>
<dbReference type="Proteomes" id="UP000037507">
    <property type="component" value="Unassembled WGS sequence"/>
</dbReference>
<dbReference type="InterPro" id="IPR038727">
    <property type="entry name" value="NadR/Ttd14_AAA_dom"/>
</dbReference>